<dbReference type="Pfam" id="PF04326">
    <property type="entry name" value="SLFN_AlbA_2"/>
    <property type="match status" value="1"/>
</dbReference>
<name>A0ABW1LLJ6_9ACTN</name>
<dbReference type="Gene3D" id="3.30.950.30">
    <property type="entry name" value="Schlafen, AAA domain"/>
    <property type="match status" value="1"/>
</dbReference>
<dbReference type="RefSeq" id="WP_379156887.1">
    <property type="nucleotide sequence ID" value="NZ_JBHSRJ010000006.1"/>
</dbReference>
<protein>
    <submittedName>
        <fullName evidence="2">Helix-turn-helix domain-containing protein</fullName>
    </submittedName>
</protein>
<dbReference type="InterPro" id="IPR038461">
    <property type="entry name" value="Schlafen_AlbA_2_dom_sf"/>
</dbReference>
<organism evidence="2 3">
    <name type="scientific">Nocardioides hankookensis</name>
    <dbReference type="NCBI Taxonomy" id="443157"/>
    <lineage>
        <taxon>Bacteria</taxon>
        <taxon>Bacillati</taxon>
        <taxon>Actinomycetota</taxon>
        <taxon>Actinomycetes</taxon>
        <taxon>Propionibacteriales</taxon>
        <taxon>Nocardioidaceae</taxon>
        <taxon>Nocardioides</taxon>
    </lineage>
</organism>
<feature type="domain" description="Schlafen AlbA-2" evidence="1">
    <location>
        <begin position="37"/>
        <end position="176"/>
    </location>
</feature>
<keyword evidence="3" id="KW-1185">Reference proteome</keyword>
<accession>A0ABW1LLJ6</accession>
<proteinExistence type="predicted"/>
<evidence type="ECO:0000313" key="3">
    <source>
        <dbReference type="Proteomes" id="UP001596135"/>
    </source>
</evidence>
<dbReference type="InterPro" id="IPR007421">
    <property type="entry name" value="Schlafen_AlbA_2_dom"/>
</dbReference>
<comment type="caution">
    <text evidence="2">The sequence shown here is derived from an EMBL/GenBank/DDBJ whole genome shotgun (WGS) entry which is preliminary data.</text>
</comment>
<reference evidence="3" key="1">
    <citation type="journal article" date="2019" name="Int. J. Syst. Evol. Microbiol.">
        <title>The Global Catalogue of Microorganisms (GCM) 10K type strain sequencing project: providing services to taxonomists for standard genome sequencing and annotation.</title>
        <authorList>
            <consortium name="The Broad Institute Genomics Platform"/>
            <consortium name="The Broad Institute Genome Sequencing Center for Infectious Disease"/>
            <person name="Wu L."/>
            <person name="Ma J."/>
        </authorList>
    </citation>
    <scope>NUCLEOTIDE SEQUENCE [LARGE SCALE GENOMIC DNA]</scope>
    <source>
        <strain evidence="3">CCUG 54522</strain>
    </source>
</reference>
<sequence>MVMWRSPALEAVLGASLDEAGLTEEVIQRLVEVSAAEGEQLDFKLKAHLPETGPVPVPSTGKGFGAEQEFAKDVCAFANHMGGLLLIGIKDAADVAVEATPTVTDPVALEQRLRRAVLNYASPVPQFQCIPIPAAAGGHYMAIIVPPSPAAPHAVRGAPGNDQRPLHYPVRDGSTTRYLLEHEVADRYRLRAAGHSERAALRTATVAEGLHALERADDDIWLYLALVPESPSLQRLDRSTVDAMKNWLREYGFTSPLERTLHFQGVATPAPERLTVSMQSAWKEEHEEVDPRGGYVELYADGRVFVATPITRRSSRSDGEGAIGNLTLADDSIMLTDLCVSWASHQAGAWGVADLVIGIAHRGETTGLFKPPLTLHYVVHNELRRVPDTRPVREPVQAVTTADLAAGGDQLGRLQVAHDVLTVLLHHFGIAETVHLEQDGTVVSWAWTGREDDVEKWARGRNLPHHPRYRR</sequence>
<gene>
    <name evidence="2" type="ORF">ACFPYL_17125</name>
</gene>
<evidence type="ECO:0000313" key="2">
    <source>
        <dbReference type="EMBL" id="MFC6044815.1"/>
    </source>
</evidence>
<dbReference type="EMBL" id="JBHSRJ010000006">
    <property type="protein sequence ID" value="MFC6044815.1"/>
    <property type="molecule type" value="Genomic_DNA"/>
</dbReference>
<dbReference type="Proteomes" id="UP001596135">
    <property type="component" value="Unassembled WGS sequence"/>
</dbReference>
<evidence type="ECO:0000259" key="1">
    <source>
        <dbReference type="Pfam" id="PF04326"/>
    </source>
</evidence>